<keyword evidence="2" id="KW-0560">Oxidoreductase</keyword>
<dbReference type="InterPro" id="IPR043144">
    <property type="entry name" value="Mal/L-sulf/L-lact_DH-like_ah"/>
</dbReference>
<organism evidence="3 4">
    <name type="scientific">Tolypocladium ophioglossoides (strain CBS 100239)</name>
    <name type="common">Snaketongue truffleclub</name>
    <name type="synonym">Elaphocordyceps ophioglossoides</name>
    <dbReference type="NCBI Taxonomy" id="1163406"/>
    <lineage>
        <taxon>Eukaryota</taxon>
        <taxon>Fungi</taxon>
        <taxon>Dikarya</taxon>
        <taxon>Ascomycota</taxon>
        <taxon>Pezizomycotina</taxon>
        <taxon>Sordariomycetes</taxon>
        <taxon>Hypocreomycetidae</taxon>
        <taxon>Hypocreales</taxon>
        <taxon>Ophiocordycipitaceae</taxon>
        <taxon>Tolypocladium</taxon>
    </lineage>
</organism>
<dbReference type="Gene3D" id="3.30.1370.60">
    <property type="entry name" value="Hypothetical oxidoreductase yiak, domain 2"/>
    <property type="match status" value="1"/>
</dbReference>
<dbReference type="InterPro" id="IPR036111">
    <property type="entry name" value="Mal/L-sulfo/L-lacto_DH-like_sf"/>
</dbReference>
<dbReference type="Pfam" id="PF02615">
    <property type="entry name" value="Ldh_2"/>
    <property type="match status" value="1"/>
</dbReference>
<evidence type="ECO:0000256" key="2">
    <source>
        <dbReference type="ARBA" id="ARBA00023002"/>
    </source>
</evidence>
<name>A0A0L0NCE2_TOLOC</name>
<dbReference type="STRING" id="1163406.A0A0L0NCE2"/>
<reference evidence="3 4" key="1">
    <citation type="journal article" date="2015" name="BMC Genomics">
        <title>The genome of the truffle-parasite Tolypocladium ophioglossoides and the evolution of antifungal peptaibiotics.</title>
        <authorList>
            <person name="Quandt C.A."/>
            <person name="Bushley K.E."/>
            <person name="Spatafora J.W."/>
        </authorList>
    </citation>
    <scope>NUCLEOTIDE SEQUENCE [LARGE SCALE GENOMIC DNA]</scope>
    <source>
        <strain evidence="3 4">CBS 100239</strain>
    </source>
</reference>
<proteinExistence type="inferred from homology"/>
<evidence type="ECO:0000313" key="3">
    <source>
        <dbReference type="EMBL" id="KND91753.1"/>
    </source>
</evidence>
<dbReference type="InterPro" id="IPR003767">
    <property type="entry name" value="Malate/L-lactate_DH-like"/>
</dbReference>
<sequence length="296" mass="31898">MCGIGAGVVAPAPELSFVSKTPVMASLDAKNTFGFVAGSLAIDCCIDMASTYGIGMVSVEHSNHFGMGATYVLRAVKQGYASFAFTNASRAMPPWGGAEALLGTSPFAVGVPGGSEGDFILDMSPCVAAWGKMRKAARRGEAIPEGYALDCDGKPTTDPVKALSGWGSCPPRSGLAMIYDDGHVCRRDERLGVCWRRQYKNMDEAQNVGHRFLVFRPEVFLDGDAEEFRQRMDVLLRKVKGVRRAKGCDRIYVSGELEVEAEARREGGIPLSQGEIDSLHELAQKSGVEARLQPKK</sequence>
<protein>
    <submittedName>
        <fullName evidence="3">L-sulfolactate dehydrogenase</fullName>
    </submittedName>
</protein>
<comment type="similarity">
    <text evidence="1">Belongs to the LDH2/MDH2 oxidoreductase family.</text>
</comment>
<evidence type="ECO:0000313" key="4">
    <source>
        <dbReference type="Proteomes" id="UP000036947"/>
    </source>
</evidence>
<dbReference type="Gene3D" id="1.10.1530.10">
    <property type="match status" value="1"/>
</dbReference>
<comment type="caution">
    <text evidence="3">The sequence shown here is derived from an EMBL/GenBank/DDBJ whole genome shotgun (WGS) entry which is preliminary data.</text>
</comment>
<dbReference type="GO" id="GO:0016491">
    <property type="term" value="F:oxidoreductase activity"/>
    <property type="evidence" value="ECO:0007669"/>
    <property type="project" value="UniProtKB-KW"/>
</dbReference>
<accession>A0A0L0NCE2</accession>
<dbReference type="Proteomes" id="UP000036947">
    <property type="component" value="Unassembled WGS sequence"/>
</dbReference>
<dbReference type="SUPFAM" id="SSF89733">
    <property type="entry name" value="L-sulfolactate dehydrogenase-like"/>
    <property type="match status" value="1"/>
</dbReference>
<dbReference type="InterPro" id="IPR043143">
    <property type="entry name" value="Mal/L-sulf/L-lact_DH-like_NADP"/>
</dbReference>
<dbReference type="OrthoDB" id="7881616at2759"/>
<evidence type="ECO:0000256" key="1">
    <source>
        <dbReference type="ARBA" id="ARBA00006056"/>
    </source>
</evidence>
<dbReference type="PANTHER" id="PTHR11091">
    <property type="entry name" value="OXIDOREDUCTASE-RELATED"/>
    <property type="match status" value="1"/>
</dbReference>
<dbReference type="PANTHER" id="PTHR11091:SF0">
    <property type="entry name" value="MALATE DEHYDROGENASE"/>
    <property type="match status" value="1"/>
</dbReference>
<dbReference type="EMBL" id="LFRF01000008">
    <property type="protein sequence ID" value="KND91753.1"/>
    <property type="molecule type" value="Genomic_DNA"/>
</dbReference>
<gene>
    <name evidence="3" type="ORF">TOPH_03794</name>
</gene>
<keyword evidence="4" id="KW-1185">Reference proteome</keyword>
<dbReference type="AlphaFoldDB" id="A0A0L0NCE2"/>